<reference evidence="1" key="1">
    <citation type="submission" date="2018-08" db="EMBL/GenBank/DDBJ databases">
        <title>Identification of Burkholderia cepacia strains that express a Burkholderia pseudomallei-like capsular polysaccharide.</title>
        <authorList>
            <person name="Burtnick M.N."/>
            <person name="Vongsouvath M."/>
            <person name="Newton P."/>
            <person name="Wuthiekanun V."/>
            <person name="Limmathurotsakul D."/>
            <person name="Brett P.J."/>
            <person name="Chantratita N."/>
            <person name="Dance D.A."/>
        </authorList>
    </citation>
    <scope>NUCLEOTIDE SEQUENCE</scope>
    <source>
        <strain evidence="1">SBXCC001</strain>
    </source>
</reference>
<accession>A0AAW9D6B6</accession>
<proteinExistence type="predicted"/>
<dbReference type="EMBL" id="QXCT01000002">
    <property type="protein sequence ID" value="MDW9257429.1"/>
    <property type="molecule type" value="Genomic_DNA"/>
</dbReference>
<comment type="caution">
    <text evidence="1">The sequence shown here is derived from an EMBL/GenBank/DDBJ whole genome shotgun (WGS) entry which is preliminary data.</text>
</comment>
<evidence type="ECO:0000313" key="1">
    <source>
        <dbReference type="EMBL" id="MDW9257429.1"/>
    </source>
</evidence>
<organism evidence="1 2">
    <name type="scientific">Burkholderia thailandensis</name>
    <dbReference type="NCBI Taxonomy" id="57975"/>
    <lineage>
        <taxon>Bacteria</taxon>
        <taxon>Pseudomonadati</taxon>
        <taxon>Pseudomonadota</taxon>
        <taxon>Betaproteobacteria</taxon>
        <taxon>Burkholderiales</taxon>
        <taxon>Burkholderiaceae</taxon>
        <taxon>Burkholderia</taxon>
        <taxon>pseudomallei group</taxon>
    </lineage>
</organism>
<dbReference type="Proteomes" id="UP001272137">
    <property type="component" value="Unassembled WGS sequence"/>
</dbReference>
<gene>
    <name evidence="1" type="ORF">C7S16_2846</name>
</gene>
<evidence type="ECO:0000313" key="2">
    <source>
        <dbReference type="Proteomes" id="UP001272137"/>
    </source>
</evidence>
<protein>
    <submittedName>
        <fullName evidence="1">Uncharacterized protein</fullName>
    </submittedName>
</protein>
<dbReference type="AlphaFoldDB" id="A0AAW9D6B6"/>
<sequence>MRARRMARDIGGCGAYRARANPARAHARPAASLLAARTPRFALIPTAS</sequence>
<name>A0AAW9D6B6_BURTH</name>